<evidence type="ECO:0000313" key="4">
    <source>
        <dbReference type="Proteomes" id="UP001601288"/>
    </source>
</evidence>
<dbReference type="Pfam" id="PF00578">
    <property type="entry name" value="AhpC-TSA"/>
    <property type="match status" value="1"/>
</dbReference>
<accession>A0ABW6LQM5</accession>
<dbReference type="GO" id="GO:0140824">
    <property type="term" value="F:thioredoxin-dependent peroxiredoxin activity"/>
    <property type="evidence" value="ECO:0007669"/>
    <property type="project" value="UniProtKB-EC"/>
</dbReference>
<keyword evidence="4" id="KW-1185">Reference proteome</keyword>
<evidence type="ECO:0000256" key="1">
    <source>
        <dbReference type="SAM" id="Phobius"/>
    </source>
</evidence>
<dbReference type="Proteomes" id="UP001601288">
    <property type="component" value="Unassembled WGS sequence"/>
</dbReference>
<dbReference type="RefSeq" id="WP_358288651.1">
    <property type="nucleotide sequence ID" value="NZ_JBEYGJ010000035.1"/>
</dbReference>
<dbReference type="InterPro" id="IPR036249">
    <property type="entry name" value="Thioredoxin-like_sf"/>
</dbReference>
<feature type="domain" description="Thioredoxin" evidence="2">
    <location>
        <begin position="48"/>
        <end position="177"/>
    </location>
</feature>
<organism evidence="3 4">
    <name type="scientific">Streptomyces massasporeus</name>
    <dbReference type="NCBI Taxonomy" id="67324"/>
    <lineage>
        <taxon>Bacteria</taxon>
        <taxon>Bacillati</taxon>
        <taxon>Actinomycetota</taxon>
        <taxon>Actinomycetes</taxon>
        <taxon>Kitasatosporales</taxon>
        <taxon>Streptomycetaceae</taxon>
        <taxon>Streptomyces</taxon>
    </lineage>
</organism>
<keyword evidence="3" id="KW-0575">Peroxidase</keyword>
<keyword evidence="1" id="KW-0472">Membrane</keyword>
<name>A0ABW6LQM5_9ACTN</name>
<protein>
    <submittedName>
        <fullName evidence="3">Peroxiredoxin family protein</fullName>
        <ecNumber evidence="3">1.11.1.24</ecNumber>
    </submittedName>
</protein>
<keyword evidence="1" id="KW-1133">Transmembrane helix</keyword>
<gene>
    <name evidence="3" type="ORF">ACFYM3_38855</name>
</gene>
<keyword evidence="3" id="KW-0560">Oxidoreductase</keyword>
<proteinExistence type="predicted"/>
<dbReference type="InterPro" id="IPR000866">
    <property type="entry name" value="AhpC/TSA"/>
</dbReference>
<reference evidence="3 4" key="1">
    <citation type="submission" date="2024-10" db="EMBL/GenBank/DDBJ databases">
        <title>The Natural Products Discovery Center: Release of the First 8490 Sequenced Strains for Exploring Actinobacteria Biosynthetic Diversity.</title>
        <authorList>
            <person name="Kalkreuter E."/>
            <person name="Kautsar S.A."/>
            <person name="Yang D."/>
            <person name="Bader C.D."/>
            <person name="Teijaro C.N."/>
            <person name="Fluegel L."/>
            <person name="Davis C.M."/>
            <person name="Simpson J.R."/>
            <person name="Lauterbach L."/>
            <person name="Steele A.D."/>
            <person name="Gui C."/>
            <person name="Meng S."/>
            <person name="Li G."/>
            <person name="Viehrig K."/>
            <person name="Ye F."/>
            <person name="Su P."/>
            <person name="Kiefer A.F."/>
            <person name="Nichols A."/>
            <person name="Cepeda A.J."/>
            <person name="Yan W."/>
            <person name="Fan B."/>
            <person name="Jiang Y."/>
            <person name="Adhikari A."/>
            <person name="Zheng C.-J."/>
            <person name="Schuster L."/>
            <person name="Cowan T.M."/>
            <person name="Smanski M.J."/>
            <person name="Chevrette M.G."/>
            <person name="De Carvalho L.P.S."/>
            <person name="Shen B."/>
        </authorList>
    </citation>
    <scope>NUCLEOTIDE SEQUENCE [LARGE SCALE GENOMIC DNA]</scope>
    <source>
        <strain evidence="3 4">NPDC007066</strain>
    </source>
</reference>
<feature type="transmembrane region" description="Helical" evidence="1">
    <location>
        <begin position="6"/>
        <end position="26"/>
    </location>
</feature>
<comment type="caution">
    <text evidence="3">The sequence shown here is derived from an EMBL/GenBank/DDBJ whole genome shotgun (WGS) entry which is preliminary data.</text>
</comment>
<dbReference type="EMBL" id="JBIAFP010000034">
    <property type="protein sequence ID" value="MFE9230443.1"/>
    <property type="molecule type" value="Genomic_DNA"/>
</dbReference>
<dbReference type="SUPFAM" id="SSF52833">
    <property type="entry name" value="Thioredoxin-like"/>
    <property type="match status" value="1"/>
</dbReference>
<dbReference type="InterPro" id="IPR013766">
    <property type="entry name" value="Thioredoxin_domain"/>
</dbReference>
<keyword evidence="1" id="KW-0812">Transmembrane</keyword>
<dbReference type="EC" id="1.11.1.24" evidence="3"/>
<dbReference type="Gene3D" id="3.40.30.10">
    <property type="entry name" value="Glutaredoxin"/>
    <property type="match status" value="1"/>
</dbReference>
<evidence type="ECO:0000259" key="2">
    <source>
        <dbReference type="PROSITE" id="PS51352"/>
    </source>
</evidence>
<dbReference type="PROSITE" id="PS51352">
    <property type="entry name" value="THIOREDOXIN_2"/>
    <property type="match status" value="1"/>
</dbReference>
<evidence type="ECO:0000313" key="3">
    <source>
        <dbReference type="EMBL" id="MFE9230443.1"/>
    </source>
</evidence>
<sequence>MGFLVAVVALIGALTVLNLLLIMAIMRRLKQQNSVSNANSNGSDIPELPVGSRIPDFRAESTSGAVVAARELVGADSVFAFFDTGCSVCKTTIPKLRDHAEAHGLKADQVIAVVGGSESAAGEYVEQLDGVATVIVEESVGPVASAFSISGFPAFVVVDGDGLVVRAGTQSTLTTRA</sequence>